<name>A0A969W7F5_9GAMM</name>
<dbReference type="AlphaFoldDB" id="A0A969W7F5"/>
<organism evidence="9 10">
    <name type="scientific">Solimonas marina</name>
    <dbReference type="NCBI Taxonomy" id="2714601"/>
    <lineage>
        <taxon>Bacteria</taxon>
        <taxon>Pseudomonadati</taxon>
        <taxon>Pseudomonadota</taxon>
        <taxon>Gammaproteobacteria</taxon>
        <taxon>Nevskiales</taxon>
        <taxon>Nevskiaceae</taxon>
        <taxon>Solimonas</taxon>
    </lineage>
</organism>
<evidence type="ECO:0000256" key="5">
    <source>
        <dbReference type="ARBA" id="ARBA00022989"/>
    </source>
</evidence>
<evidence type="ECO:0000256" key="4">
    <source>
        <dbReference type="ARBA" id="ARBA00022692"/>
    </source>
</evidence>
<dbReference type="SUPFAM" id="SSF103473">
    <property type="entry name" value="MFS general substrate transporter"/>
    <property type="match status" value="1"/>
</dbReference>
<dbReference type="PANTHER" id="PTHR23517">
    <property type="entry name" value="RESISTANCE PROTEIN MDTM, PUTATIVE-RELATED-RELATED"/>
    <property type="match status" value="1"/>
</dbReference>
<gene>
    <name evidence="9" type="ORF">G7Y82_03365</name>
</gene>
<dbReference type="InterPro" id="IPR011701">
    <property type="entry name" value="MFS"/>
</dbReference>
<accession>A0A969W7F5</accession>
<dbReference type="InterPro" id="IPR020846">
    <property type="entry name" value="MFS_dom"/>
</dbReference>
<feature type="transmembrane region" description="Helical" evidence="7">
    <location>
        <begin position="363"/>
        <end position="382"/>
    </location>
</feature>
<evidence type="ECO:0000313" key="10">
    <source>
        <dbReference type="Proteomes" id="UP000653472"/>
    </source>
</evidence>
<evidence type="ECO:0000256" key="6">
    <source>
        <dbReference type="ARBA" id="ARBA00023136"/>
    </source>
</evidence>
<feature type="domain" description="Major facilitator superfamily (MFS) profile" evidence="8">
    <location>
        <begin position="167"/>
        <end position="391"/>
    </location>
</feature>
<feature type="transmembrane region" description="Helical" evidence="7">
    <location>
        <begin position="333"/>
        <end position="357"/>
    </location>
</feature>
<dbReference type="InterPro" id="IPR050171">
    <property type="entry name" value="MFS_Transporters"/>
</dbReference>
<evidence type="ECO:0000256" key="3">
    <source>
        <dbReference type="ARBA" id="ARBA00022475"/>
    </source>
</evidence>
<evidence type="ECO:0000256" key="1">
    <source>
        <dbReference type="ARBA" id="ARBA00004651"/>
    </source>
</evidence>
<comment type="caution">
    <text evidence="9">The sequence shown here is derived from an EMBL/GenBank/DDBJ whole genome shotgun (WGS) entry which is preliminary data.</text>
</comment>
<dbReference type="EMBL" id="JAAVXB010000002">
    <property type="protein sequence ID" value="NKF21343.1"/>
    <property type="molecule type" value="Genomic_DNA"/>
</dbReference>
<keyword evidence="4 7" id="KW-0812">Transmembrane</keyword>
<dbReference type="NCBIfam" id="NF003477">
    <property type="entry name" value="PRK05122.1"/>
    <property type="match status" value="1"/>
</dbReference>
<dbReference type="GO" id="GO:0005886">
    <property type="term" value="C:plasma membrane"/>
    <property type="evidence" value="ECO:0007669"/>
    <property type="project" value="UniProtKB-SubCell"/>
</dbReference>
<keyword evidence="10" id="KW-1185">Reference proteome</keyword>
<keyword evidence="3" id="KW-1003">Cell membrane</keyword>
<dbReference type="RefSeq" id="WP_168146616.1">
    <property type="nucleotide sequence ID" value="NZ_JAAVXB010000002.1"/>
</dbReference>
<dbReference type="PROSITE" id="PS50850">
    <property type="entry name" value="MFS"/>
    <property type="match status" value="1"/>
</dbReference>
<feature type="transmembrane region" description="Helical" evidence="7">
    <location>
        <begin position="102"/>
        <end position="122"/>
    </location>
</feature>
<dbReference type="Proteomes" id="UP000653472">
    <property type="component" value="Unassembled WGS sequence"/>
</dbReference>
<feature type="transmembrane region" description="Helical" evidence="7">
    <location>
        <begin position="170"/>
        <end position="190"/>
    </location>
</feature>
<feature type="transmembrane region" description="Helical" evidence="7">
    <location>
        <begin position="211"/>
        <end position="237"/>
    </location>
</feature>
<keyword evidence="5 7" id="KW-1133">Transmembrane helix</keyword>
<feature type="transmembrane region" description="Helical" evidence="7">
    <location>
        <begin position="274"/>
        <end position="292"/>
    </location>
</feature>
<sequence length="391" mass="40746">MLSDPATRRSIIPLLFNFTGYLIVGVQLAVLPSFVHLTLGYGTFVVGLVIGTQYLATMLSRGHAGAITDRIGPQPGAVAGLAGSVLSCALMTAAALSTALPWLSLGLLLLGRIVLGISESFWATGSIMWATRLAGPQHMARAISWNGISSYGAMGIGAPLGVVLTGALSLQAVGILGMGLTLLVTWAARRGPPVETRAGRRMPLGHVLTRVLPYGLCLAMGGAAFGAVGSFIVLHFLSRHWDGAALALSAFTVGMIAVRLVFNNSINHHGGYRVAFVCFTTEIAGLALIGLATTPLMATVGSALAGLGFSLVFPALAVEVMRTIPDENRGAALGVYSVFIDLAMCVTGPLGGLLVFGRDYRDVYFAAALLSAIALLVTWRLFRRAQRAASP</sequence>
<evidence type="ECO:0000256" key="7">
    <source>
        <dbReference type="SAM" id="Phobius"/>
    </source>
</evidence>
<feature type="transmembrane region" description="Helical" evidence="7">
    <location>
        <begin position="143"/>
        <end position="164"/>
    </location>
</feature>
<dbReference type="Pfam" id="PF07690">
    <property type="entry name" value="MFS_1"/>
    <property type="match status" value="1"/>
</dbReference>
<dbReference type="InterPro" id="IPR036259">
    <property type="entry name" value="MFS_trans_sf"/>
</dbReference>
<evidence type="ECO:0000256" key="2">
    <source>
        <dbReference type="ARBA" id="ARBA00022448"/>
    </source>
</evidence>
<evidence type="ECO:0000313" key="9">
    <source>
        <dbReference type="EMBL" id="NKF21343.1"/>
    </source>
</evidence>
<keyword evidence="6 7" id="KW-0472">Membrane</keyword>
<protein>
    <submittedName>
        <fullName evidence="9">MFS transporter</fullName>
    </submittedName>
</protein>
<feature type="transmembrane region" description="Helical" evidence="7">
    <location>
        <begin position="77"/>
        <end position="96"/>
    </location>
</feature>
<feature type="transmembrane region" description="Helical" evidence="7">
    <location>
        <begin position="12"/>
        <end position="31"/>
    </location>
</feature>
<dbReference type="Gene3D" id="1.20.1250.20">
    <property type="entry name" value="MFS general substrate transporter like domains"/>
    <property type="match status" value="1"/>
</dbReference>
<evidence type="ECO:0000259" key="8">
    <source>
        <dbReference type="PROSITE" id="PS50850"/>
    </source>
</evidence>
<feature type="transmembrane region" description="Helical" evidence="7">
    <location>
        <begin position="37"/>
        <end position="56"/>
    </location>
</feature>
<comment type="subcellular location">
    <subcellularLocation>
        <location evidence="1">Cell membrane</location>
        <topology evidence="1">Multi-pass membrane protein</topology>
    </subcellularLocation>
</comment>
<keyword evidence="2" id="KW-0813">Transport</keyword>
<proteinExistence type="predicted"/>
<dbReference type="PANTHER" id="PTHR23517:SF13">
    <property type="entry name" value="MAJOR FACILITATOR SUPERFAMILY MFS_1"/>
    <property type="match status" value="1"/>
</dbReference>
<reference evidence="9" key="1">
    <citation type="submission" date="2020-03" db="EMBL/GenBank/DDBJ databases">
        <title>Solimonas marina sp. nov., isolated from deep seawater of the Pacific Ocean.</title>
        <authorList>
            <person name="Liu X."/>
            <person name="Lai Q."/>
            <person name="Sun F."/>
            <person name="Gai Y."/>
            <person name="Li G."/>
            <person name="Shao Z."/>
        </authorList>
    </citation>
    <scope>NUCLEOTIDE SEQUENCE</scope>
    <source>
        <strain evidence="9">C16B3</strain>
    </source>
</reference>
<feature type="transmembrane region" description="Helical" evidence="7">
    <location>
        <begin position="298"/>
        <end position="321"/>
    </location>
</feature>
<dbReference type="GO" id="GO:0022857">
    <property type="term" value="F:transmembrane transporter activity"/>
    <property type="evidence" value="ECO:0007669"/>
    <property type="project" value="InterPro"/>
</dbReference>
<feature type="transmembrane region" description="Helical" evidence="7">
    <location>
        <begin position="243"/>
        <end position="262"/>
    </location>
</feature>